<organism evidence="2 3">
    <name type="scientific">Nitratireductor arenosus</name>
    <dbReference type="NCBI Taxonomy" id="2682096"/>
    <lineage>
        <taxon>Bacteria</taxon>
        <taxon>Pseudomonadati</taxon>
        <taxon>Pseudomonadota</taxon>
        <taxon>Alphaproteobacteria</taxon>
        <taxon>Hyphomicrobiales</taxon>
        <taxon>Phyllobacteriaceae</taxon>
        <taxon>Nitratireductor</taxon>
    </lineage>
</organism>
<evidence type="ECO:0000256" key="1">
    <source>
        <dbReference type="SAM" id="SignalP"/>
    </source>
</evidence>
<evidence type="ECO:0008006" key="4">
    <source>
        <dbReference type="Google" id="ProtNLM"/>
    </source>
</evidence>
<evidence type="ECO:0000313" key="2">
    <source>
        <dbReference type="EMBL" id="MVA98364.1"/>
    </source>
</evidence>
<dbReference type="InterPro" id="IPR036328">
    <property type="entry name" value="MliC_sf"/>
</dbReference>
<dbReference type="PANTHER" id="PTHR37549:SF1">
    <property type="entry name" value="LIPOPROTEIN LPRI"/>
    <property type="match status" value="1"/>
</dbReference>
<feature type="chain" id="PRO_5032297095" description="DUF1311 domain-containing protein" evidence="1">
    <location>
        <begin position="25"/>
        <end position="208"/>
    </location>
</feature>
<comment type="caution">
    <text evidence="2">The sequence shown here is derived from an EMBL/GenBank/DDBJ whole genome shotgun (WGS) entry which is preliminary data.</text>
</comment>
<evidence type="ECO:0000313" key="3">
    <source>
        <dbReference type="Proteomes" id="UP000463224"/>
    </source>
</evidence>
<dbReference type="RefSeq" id="WP_156713310.1">
    <property type="nucleotide sequence ID" value="NZ_WPHG01000003.1"/>
</dbReference>
<dbReference type="AlphaFoldDB" id="A0A844QIE5"/>
<reference evidence="2 3" key="1">
    <citation type="submission" date="2019-12" db="EMBL/GenBank/DDBJ databases">
        <title>Nitratireductor arenosus sp. nov., Isolated from sea sand, Jeju island, South Korea.</title>
        <authorList>
            <person name="Kim W."/>
        </authorList>
    </citation>
    <scope>NUCLEOTIDE SEQUENCE [LARGE SCALE GENOMIC DNA]</scope>
    <source>
        <strain evidence="2 3">CAU 1489</strain>
    </source>
</reference>
<dbReference type="SUPFAM" id="SSF141488">
    <property type="entry name" value="YdhA-like"/>
    <property type="match status" value="1"/>
</dbReference>
<feature type="signal peptide" evidence="1">
    <location>
        <begin position="1"/>
        <end position="24"/>
    </location>
</feature>
<keyword evidence="1" id="KW-0732">Signal</keyword>
<dbReference type="Gene3D" id="1.20.1270.180">
    <property type="match status" value="1"/>
</dbReference>
<accession>A0A844QIE5</accession>
<sequence length="208" mass="22509">MPSLLLRFFVAGVTLLAGGVPALAQDGPSFDCAKAESGAEKLICGDDELAELDRLVADRFAAAVAAVKALDAGAVQAEKELHAYQRGWIKGRDECWKAGDERDCVEFSYLRRDAELVTQFMLEQPTGTTTWQCGDSSANEVVTMFFDTRLPSVRFERGDSVDTGTLVPSGSGSKYEGNFGRSISIKGDVATYRDPDPDGAEYECRSTN</sequence>
<dbReference type="GO" id="GO:0005576">
    <property type="term" value="C:extracellular region"/>
    <property type="evidence" value="ECO:0007669"/>
    <property type="project" value="TreeGrafter"/>
</dbReference>
<keyword evidence="3" id="KW-1185">Reference proteome</keyword>
<dbReference type="Proteomes" id="UP000463224">
    <property type="component" value="Unassembled WGS sequence"/>
</dbReference>
<name>A0A844QIE5_9HYPH</name>
<dbReference type="InterPro" id="IPR052755">
    <property type="entry name" value="Lysozyme_Inhibitor_LprI"/>
</dbReference>
<gene>
    <name evidence="2" type="ORF">GN330_14030</name>
</gene>
<dbReference type="EMBL" id="WPHG01000003">
    <property type="protein sequence ID" value="MVA98364.1"/>
    <property type="molecule type" value="Genomic_DNA"/>
</dbReference>
<dbReference type="PANTHER" id="PTHR37549">
    <property type="entry name" value="LIPOPROTEIN LPRI"/>
    <property type="match status" value="1"/>
</dbReference>
<protein>
    <recommendedName>
        <fullName evidence="4">DUF1311 domain-containing protein</fullName>
    </recommendedName>
</protein>
<proteinExistence type="predicted"/>